<keyword evidence="8" id="KW-0067">ATP-binding</keyword>
<dbReference type="GO" id="GO:0005737">
    <property type="term" value="C:cytoplasm"/>
    <property type="evidence" value="ECO:0007669"/>
    <property type="project" value="TreeGrafter"/>
</dbReference>
<gene>
    <name evidence="13" type="ORF">CDEB00056_LOCUS3268</name>
</gene>
<keyword evidence="9" id="KW-0648">Protein biosynthesis</keyword>
<evidence type="ECO:0000259" key="12">
    <source>
        <dbReference type="Pfam" id="PF01406"/>
    </source>
</evidence>
<dbReference type="InterPro" id="IPR014729">
    <property type="entry name" value="Rossmann-like_a/b/a_fold"/>
</dbReference>
<evidence type="ECO:0000256" key="3">
    <source>
        <dbReference type="ARBA" id="ARBA00012832"/>
    </source>
</evidence>
<reference evidence="13" key="1">
    <citation type="submission" date="2021-01" db="EMBL/GenBank/DDBJ databases">
        <authorList>
            <person name="Corre E."/>
            <person name="Pelletier E."/>
            <person name="Niang G."/>
            <person name="Scheremetjew M."/>
            <person name="Finn R."/>
            <person name="Kale V."/>
            <person name="Holt S."/>
            <person name="Cochrane G."/>
            <person name="Meng A."/>
            <person name="Brown T."/>
            <person name="Cohen L."/>
        </authorList>
    </citation>
    <scope>NUCLEOTIDE SEQUENCE</scope>
    <source>
        <strain evidence="13">MM31A-1</strain>
    </source>
</reference>
<dbReference type="PANTHER" id="PTHR10890">
    <property type="entry name" value="CYSTEINYL-TRNA SYNTHETASE"/>
    <property type="match status" value="1"/>
</dbReference>
<dbReference type="InterPro" id="IPR024909">
    <property type="entry name" value="Cys-tRNA/MSH_ligase"/>
</dbReference>
<dbReference type="Gene3D" id="3.40.50.620">
    <property type="entry name" value="HUPs"/>
    <property type="match status" value="1"/>
</dbReference>
<evidence type="ECO:0000256" key="7">
    <source>
        <dbReference type="ARBA" id="ARBA00022833"/>
    </source>
</evidence>
<dbReference type="EC" id="6.1.1.16" evidence="3"/>
<keyword evidence="7" id="KW-0862">Zinc</keyword>
<protein>
    <recommendedName>
        <fullName evidence="3">cysteine--tRNA ligase</fullName>
        <ecNumber evidence="3">6.1.1.16</ecNumber>
    </recommendedName>
    <alternativeName>
        <fullName evidence="11">Cysteinyl-tRNA synthetase</fullName>
    </alternativeName>
</protein>
<keyword evidence="4" id="KW-0436">Ligase</keyword>
<dbReference type="InterPro" id="IPR009080">
    <property type="entry name" value="tRNAsynth_Ia_anticodon-bd"/>
</dbReference>
<dbReference type="GO" id="GO:0004817">
    <property type="term" value="F:cysteine-tRNA ligase activity"/>
    <property type="evidence" value="ECO:0007669"/>
    <property type="project" value="UniProtKB-EC"/>
</dbReference>
<dbReference type="EMBL" id="HBIO01004735">
    <property type="protein sequence ID" value="CAE0458427.1"/>
    <property type="molecule type" value="Transcribed_RNA"/>
</dbReference>
<sequence length="776" mass="87267">MLVRNSILNFARKRPTFVGKLKGWWTISLHNEECTRNSNIRLSSSSSSGRGNAHQDRSVTLYNSLTDSYSSIPFSSTQDECTAVGTESIMTTTPRGLAWYTCGPTVYDSAHLGHARTYVSLDIIQRALLHNYELEMALHSGSGSEFKSASLPPRPIFIMNVTDVDDKILAAAKERGMSPTELTSHFEEEFWQDLEQLNVMKPTIITRVTDHVECSIIPYIQKIVDNGMAYTQENNDDEKGRGSVYFDVKAFEAAKGILNKYGKLATNSARSDEVFFERENPNSVDDDVRSRKQQKRDPRDFVLWKSRINEGEDLCWNSPWGKGRPGWHIECSAMIDYTMEQLDNYDLQIHAGGIDLKFPHHTNEIAQAEAYRSSDLDSENNSGEWIPHWVHTGHLHIDGLKMSKSLKNFITIRDILNPNGGEEVGEEEEHHKQISALVSPADDFRLWCLGLSGSYRGPATYSKSRLNEAKVTREKLLRFLIDGEQWLSKEKSLESPSSTTELDACAFSGSEEHHLVQKAIECKTRCEMALRGLNSDAHNGAFDFDGSSYLSALIELSVAGNKYIANNTNTVKRSMIYNAVYPVEEALSVMRKCLSIVGFSEKTTRTGLSSFEGNMSRNIEGGEDAVIEELHHFRSKIRDSALDFLRCAKEDRNSDEAAIEFTKSILAQCDELRDKYLPSIGVQLFDGDAATKWRYCIPRTEVPLVSEKSSLMSKSANNNIIAAEESNYFQTGHYSGAFSSFTPNGFPTHNADGSEISKRLEKKLKKKLDGFLKKQK</sequence>
<evidence type="ECO:0000256" key="11">
    <source>
        <dbReference type="ARBA" id="ARBA00031499"/>
    </source>
</evidence>
<dbReference type="InterPro" id="IPR015803">
    <property type="entry name" value="Cys-tRNA-ligase"/>
</dbReference>
<keyword evidence="5" id="KW-0479">Metal-binding</keyword>
<organism evidence="13">
    <name type="scientific">Chaetoceros debilis</name>
    <dbReference type="NCBI Taxonomy" id="122233"/>
    <lineage>
        <taxon>Eukaryota</taxon>
        <taxon>Sar</taxon>
        <taxon>Stramenopiles</taxon>
        <taxon>Ochrophyta</taxon>
        <taxon>Bacillariophyta</taxon>
        <taxon>Coscinodiscophyceae</taxon>
        <taxon>Chaetocerotophycidae</taxon>
        <taxon>Chaetocerotales</taxon>
        <taxon>Chaetocerotaceae</taxon>
        <taxon>Chaetoceros</taxon>
    </lineage>
</organism>
<keyword evidence="6" id="KW-0547">Nucleotide-binding</keyword>
<comment type="cofactor">
    <cofactor evidence="1">
        <name>Zn(2+)</name>
        <dbReference type="ChEBI" id="CHEBI:29105"/>
    </cofactor>
</comment>
<proteinExistence type="inferred from homology"/>
<accession>A0A7S3V5N6</accession>
<evidence type="ECO:0000256" key="6">
    <source>
        <dbReference type="ARBA" id="ARBA00022741"/>
    </source>
</evidence>
<comment type="similarity">
    <text evidence="2">Belongs to the class-I aminoacyl-tRNA synthetase family.</text>
</comment>
<evidence type="ECO:0000256" key="10">
    <source>
        <dbReference type="ARBA" id="ARBA00023146"/>
    </source>
</evidence>
<evidence type="ECO:0000256" key="5">
    <source>
        <dbReference type="ARBA" id="ARBA00022723"/>
    </source>
</evidence>
<evidence type="ECO:0000256" key="8">
    <source>
        <dbReference type="ARBA" id="ARBA00022840"/>
    </source>
</evidence>
<name>A0A7S3V5N6_9STRA</name>
<evidence type="ECO:0000256" key="4">
    <source>
        <dbReference type="ARBA" id="ARBA00022598"/>
    </source>
</evidence>
<evidence type="ECO:0000313" key="13">
    <source>
        <dbReference type="EMBL" id="CAE0458427.1"/>
    </source>
</evidence>
<dbReference type="Pfam" id="PF01406">
    <property type="entry name" value="tRNA-synt_1e"/>
    <property type="match status" value="2"/>
</dbReference>
<feature type="domain" description="tRNA synthetases class I catalytic" evidence="12">
    <location>
        <begin position="157"/>
        <end position="418"/>
    </location>
</feature>
<dbReference type="PRINTS" id="PR00983">
    <property type="entry name" value="TRNASYNTHCYS"/>
</dbReference>
<dbReference type="PANTHER" id="PTHR10890:SF27">
    <property type="entry name" value="CYSTEINE--TRNA LIGASE, MITOCHONDRIAL-RELATED"/>
    <property type="match status" value="1"/>
</dbReference>
<dbReference type="GO" id="GO:0005524">
    <property type="term" value="F:ATP binding"/>
    <property type="evidence" value="ECO:0007669"/>
    <property type="project" value="UniProtKB-KW"/>
</dbReference>
<dbReference type="GO" id="GO:0046872">
    <property type="term" value="F:metal ion binding"/>
    <property type="evidence" value="ECO:0007669"/>
    <property type="project" value="UniProtKB-KW"/>
</dbReference>
<evidence type="ECO:0000256" key="1">
    <source>
        <dbReference type="ARBA" id="ARBA00001947"/>
    </source>
</evidence>
<feature type="domain" description="tRNA synthetases class I catalytic" evidence="12">
    <location>
        <begin position="93"/>
        <end position="133"/>
    </location>
</feature>
<dbReference type="AlphaFoldDB" id="A0A7S3V5N6"/>
<dbReference type="InterPro" id="IPR032678">
    <property type="entry name" value="tRNA-synt_1_cat_dom"/>
</dbReference>
<dbReference type="HAMAP" id="MF_00041">
    <property type="entry name" value="Cys_tRNA_synth"/>
    <property type="match status" value="1"/>
</dbReference>
<dbReference type="SUPFAM" id="SSF52374">
    <property type="entry name" value="Nucleotidylyl transferase"/>
    <property type="match status" value="1"/>
</dbReference>
<evidence type="ECO:0000256" key="2">
    <source>
        <dbReference type="ARBA" id="ARBA00005594"/>
    </source>
</evidence>
<keyword evidence="10" id="KW-0030">Aminoacyl-tRNA synthetase</keyword>
<dbReference type="SUPFAM" id="SSF47323">
    <property type="entry name" value="Anticodon-binding domain of a subclass of class I aminoacyl-tRNA synthetases"/>
    <property type="match status" value="1"/>
</dbReference>
<dbReference type="GO" id="GO:0006423">
    <property type="term" value="P:cysteinyl-tRNA aminoacylation"/>
    <property type="evidence" value="ECO:0007669"/>
    <property type="project" value="InterPro"/>
</dbReference>
<evidence type="ECO:0000256" key="9">
    <source>
        <dbReference type="ARBA" id="ARBA00022917"/>
    </source>
</evidence>